<organism evidence="1 2">
    <name type="scientific">Rhizopus stolonifer</name>
    <name type="common">Rhizopus nigricans</name>
    <dbReference type="NCBI Taxonomy" id="4846"/>
    <lineage>
        <taxon>Eukaryota</taxon>
        <taxon>Fungi</taxon>
        <taxon>Fungi incertae sedis</taxon>
        <taxon>Mucoromycota</taxon>
        <taxon>Mucoromycotina</taxon>
        <taxon>Mucoromycetes</taxon>
        <taxon>Mucorales</taxon>
        <taxon>Mucorineae</taxon>
        <taxon>Rhizopodaceae</taxon>
        <taxon>Rhizopus</taxon>
    </lineage>
</organism>
<reference evidence="1 2" key="1">
    <citation type="journal article" date="2018" name="G3 (Bethesda)">
        <title>Phylogenetic and Phylogenomic Definition of Rhizopus Species.</title>
        <authorList>
            <person name="Gryganskyi A.P."/>
            <person name="Golan J."/>
            <person name="Dolatabadi S."/>
            <person name="Mondo S."/>
            <person name="Robb S."/>
            <person name="Idnurm A."/>
            <person name="Muszewska A."/>
            <person name="Steczkiewicz K."/>
            <person name="Masonjones S."/>
            <person name="Liao H.L."/>
            <person name="Gajdeczka M.T."/>
            <person name="Anike F."/>
            <person name="Vuek A."/>
            <person name="Anishchenko I.M."/>
            <person name="Voigt K."/>
            <person name="de Hoog G.S."/>
            <person name="Smith M.E."/>
            <person name="Heitman J."/>
            <person name="Vilgalys R."/>
            <person name="Stajich J.E."/>
        </authorList>
    </citation>
    <scope>NUCLEOTIDE SEQUENCE [LARGE SCALE GENOMIC DNA]</scope>
    <source>
        <strain evidence="1 2">LSU 92-RS-03</strain>
    </source>
</reference>
<sequence length="141" mass="16495">MDYVKKRFQPDHPFANDALFEHARYKRQRYQRHRHTQSNPLPDSRHLSSCMTVHSENLTAKEFADIAGIKIVEDMDSDVPSLMISTSSILLNDSTIHQSDIWDDCFWQKPGYKQDTQSTWIKKGRFEIPFDHPVSLLETTT</sequence>
<evidence type="ECO:0000313" key="2">
    <source>
        <dbReference type="Proteomes" id="UP000253551"/>
    </source>
</evidence>
<gene>
    <name evidence="1" type="ORF">CU098_010691</name>
</gene>
<dbReference type="Proteomes" id="UP000253551">
    <property type="component" value="Unassembled WGS sequence"/>
</dbReference>
<dbReference type="EMBL" id="PJQM01003140">
    <property type="protein sequence ID" value="RCH90550.1"/>
    <property type="molecule type" value="Genomic_DNA"/>
</dbReference>
<comment type="caution">
    <text evidence="1">The sequence shown here is derived from an EMBL/GenBank/DDBJ whole genome shotgun (WGS) entry which is preliminary data.</text>
</comment>
<proteinExistence type="predicted"/>
<protein>
    <submittedName>
        <fullName evidence="1">Uncharacterized protein</fullName>
    </submittedName>
</protein>
<dbReference type="AlphaFoldDB" id="A0A367JKS8"/>
<accession>A0A367JKS8</accession>
<dbReference type="OrthoDB" id="2290911at2759"/>
<feature type="non-terminal residue" evidence="1">
    <location>
        <position position="141"/>
    </location>
</feature>
<evidence type="ECO:0000313" key="1">
    <source>
        <dbReference type="EMBL" id="RCH90550.1"/>
    </source>
</evidence>
<keyword evidence="2" id="KW-1185">Reference proteome</keyword>
<name>A0A367JKS8_RHIST</name>